<dbReference type="GeneID" id="7844071"/>
<sequence>MPSLTQQLVNVNQITKQVQIANQNIMESDYQNKDIVFSRTNSLYENNQTPNIQEKKQDQEPQNIITLQIVDNKQQTTISQNQYVPPQIKVHKVEDIQNEQPKTDNKFLYVQKTIKKILKNSLINQETIKDADILDSQIVKKESFDQSDFDILYDINKQLEGQQEQNDIDLVERKEEFKEIMQTSAKKIELSKETRNFISSQIDRYNQFKEAKNPQTVLLYQDIIQQVKDKYNEEITEYSITSLYLKEANIKICNQDNKTIKTVIPVYRQRVFSITSHNSEKYKELQKIFETQIQTKRKNKFQEDNLDKQQNQLMQQNTRIFFDLDSYQNNTKLNLNNHLIHRETFQYKPYDS</sequence>
<gene>
    <name evidence="1" type="ORF">TTHERM_00566670</name>
</gene>
<accession>I7LWH7</accession>
<proteinExistence type="predicted"/>
<dbReference type="EMBL" id="GG662556">
    <property type="protein sequence ID" value="EAS01823.2"/>
    <property type="molecule type" value="Genomic_DNA"/>
</dbReference>
<evidence type="ECO:0000313" key="2">
    <source>
        <dbReference type="Proteomes" id="UP000009168"/>
    </source>
</evidence>
<dbReference type="Proteomes" id="UP000009168">
    <property type="component" value="Unassembled WGS sequence"/>
</dbReference>
<keyword evidence="2" id="KW-1185">Reference proteome</keyword>
<reference evidence="2" key="1">
    <citation type="journal article" date="2006" name="PLoS Biol.">
        <title>Macronuclear genome sequence of the ciliate Tetrahymena thermophila, a model eukaryote.</title>
        <authorList>
            <person name="Eisen J.A."/>
            <person name="Coyne R.S."/>
            <person name="Wu M."/>
            <person name="Wu D."/>
            <person name="Thiagarajan M."/>
            <person name="Wortman J.R."/>
            <person name="Badger J.H."/>
            <person name="Ren Q."/>
            <person name="Amedeo P."/>
            <person name="Jones K.M."/>
            <person name="Tallon L.J."/>
            <person name="Delcher A.L."/>
            <person name="Salzberg S.L."/>
            <person name="Silva J.C."/>
            <person name="Haas B.J."/>
            <person name="Majoros W.H."/>
            <person name="Farzad M."/>
            <person name="Carlton J.M."/>
            <person name="Smith R.K. Jr."/>
            <person name="Garg J."/>
            <person name="Pearlman R.E."/>
            <person name="Karrer K.M."/>
            <person name="Sun L."/>
            <person name="Manning G."/>
            <person name="Elde N.C."/>
            <person name="Turkewitz A.P."/>
            <person name="Asai D.J."/>
            <person name="Wilkes D.E."/>
            <person name="Wang Y."/>
            <person name="Cai H."/>
            <person name="Collins K."/>
            <person name="Stewart B.A."/>
            <person name="Lee S.R."/>
            <person name="Wilamowska K."/>
            <person name="Weinberg Z."/>
            <person name="Ruzzo W.L."/>
            <person name="Wloga D."/>
            <person name="Gaertig J."/>
            <person name="Frankel J."/>
            <person name="Tsao C.-C."/>
            <person name="Gorovsky M.A."/>
            <person name="Keeling P.J."/>
            <person name="Waller R.F."/>
            <person name="Patron N.J."/>
            <person name="Cherry J.M."/>
            <person name="Stover N.A."/>
            <person name="Krieger C.J."/>
            <person name="del Toro C."/>
            <person name="Ryder H.F."/>
            <person name="Williamson S.C."/>
            <person name="Barbeau R.A."/>
            <person name="Hamilton E.P."/>
            <person name="Orias E."/>
        </authorList>
    </citation>
    <scope>NUCLEOTIDE SEQUENCE [LARGE SCALE GENOMIC DNA]</scope>
    <source>
        <strain evidence="2">SB210</strain>
    </source>
</reference>
<dbReference type="InParanoid" id="I7LWH7"/>
<evidence type="ECO:0000313" key="1">
    <source>
        <dbReference type="EMBL" id="EAS01823.2"/>
    </source>
</evidence>
<dbReference type="AlphaFoldDB" id="I7LWH7"/>
<protein>
    <submittedName>
        <fullName evidence="1">Uncharacterized protein</fullName>
    </submittedName>
</protein>
<dbReference type="KEGG" id="tet:TTHERM_00566670"/>
<name>I7LWH7_TETTS</name>
<organism evidence="1 2">
    <name type="scientific">Tetrahymena thermophila (strain SB210)</name>
    <dbReference type="NCBI Taxonomy" id="312017"/>
    <lineage>
        <taxon>Eukaryota</taxon>
        <taxon>Sar</taxon>
        <taxon>Alveolata</taxon>
        <taxon>Ciliophora</taxon>
        <taxon>Intramacronucleata</taxon>
        <taxon>Oligohymenophorea</taxon>
        <taxon>Hymenostomatida</taxon>
        <taxon>Tetrahymenina</taxon>
        <taxon>Tetrahymenidae</taxon>
        <taxon>Tetrahymena</taxon>
    </lineage>
</organism>
<dbReference type="RefSeq" id="XP_001022068.2">
    <property type="nucleotide sequence ID" value="XM_001022068.2"/>
</dbReference>